<dbReference type="FunFam" id="3.40.50.300:FF:000056">
    <property type="entry name" value="Cell division ATP-binding protein FtsE"/>
    <property type="match status" value="1"/>
</dbReference>
<evidence type="ECO:0000256" key="10">
    <source>
        <dbReference type="RuleBase" id="RU365094"/>
    </source>
</evidence>
<evidence type="ECO:0000313" key="12">
    <source>
        <dbReference type="EMBL" id="NKE72536.1"/>
    </source>
</evidence>
<comment type="caution">
    <text evidence="12">The sequence shown here is derived from an EMBL/GenBank/DDBJ whole genome shotgun (WGS) entry which is preliminary data.</text>
</comment>
<keyword evidence="6 10" id="KW-0547">Nucleotide-binding</keyword>
<evidence type="ECO:0000256" key="3">
    <source>
        <dbReference type="ARBA" id="ARBA00020019"/>
    </source>
</evidence>
<keyword evidence="4 10" id="KW-1003">Cell membrane</keyword>
<keyword evidence="8 10" id="KW-0472">Membrane</keyword>
<dbReference type="AlphaFoldDB" id="A0A7X6IC76"/>
<dbReference type="InterPro" id="IPR003593">
    <property type="entry name" value="AAA+_ATPase"/>
</dbReference>
<name>A0A7X6IC76_9BACT</name>
<dbReference type="SMART" id="SM00382">
    <property type="entry name" value="AAA"/>
    <property type="match status" value="1"/>
</dbReference>
<evidence type="ECO:0000256" key="9">
    <source>
        <dbReference type="ARBA" id="ARBA00023306"/>
    </source>
</evidence>
<evidence type="ECO:0000313" key="13">
    <source>
        <dbReference type="Proteomes" id="UP000534783"/>
    </source>
</evidence>
<dbReference type="Gene3D" id="3.40.50.300">
    <property type="entry name" value="P-loop containing nucleotide triphosphate hydrolases"/>
    <property type="match status" value="1"/>
</dbReference>
<dbReference type="NCBIfam" id="TIGR02673">
    <property type="entry name" value="FtsE"/>
    <property type="match status" value="1"/>
</dbReference>
<dbReference type="GO" id="GO:0051301">
    <property type="term" value="P:cell division"/>
    <property type="evidence" value="ECO:0007669"/>
    <property type="project" value="UniProtKB-UniRule"/>
</dbReference>
<dbReference type="InterPro" id="IPR005286">
    <property type="entry name" value="Cell_div_FtsE"/>
</dbReference>
<proteinExistence type="inferred from homology"/>
<dbReference type="EMBL" id="VTOW01000003">
    <property type="protein sequence ID" value="NKE72536.1"/>
    <property type="molecule type" value="Genomic_DNA"/>
</dbReference>
<comment type="similarity">
    <text evidence="2 10">Belongs to the ABC transporter superfamily.</text>
</comment>
<evidence type="ECO:0000259" key="11">
    <source>
        <dbReference type="PROSITE" id="PS50893"/>
    </source>
</evidence>
<comment type="function">
    <text evidence="1">Part of the ABC transporter FtsEX involved in cellular division. Important for assembly or stability of the septal ring.</text>
</comment>
<dbReference type="PANTHER" id="PTHR24220:SF470">
    <property type="entry name" value="CELL DIVISION ATP-BINDING PROTEIN FTSE"/>
    <property type="match status" value="1"/>
</dbReference>
<evidence type="ECO:0000256" key="5">
    <source>
        <dbReference type="ARBA" id="ARBA00022618"/>
    </source>
</evidence>
<feature type="domain" description="ABC transporter" evidence="11">
    <location>
        <begin position="2"/>
        <end position="222"/>
    </location>
</feature>
<dbReference type="InterPro" id="IPR003439">
    <property type="entry name" value="ABC_transporter-like_ATP-bd"/>
</dbReference>
<evidence type="ECO:0000256" key="7">
    <source>
        <dbReference type="ARBA" id="ARBA00022840"/>
    </source>
</evidence>
<protein>
    <recommendedName>
        <fullName evidence="3 10">Cell division ATP-binding protein FtsE</fullName>
    </recommendedName>
</protein>
<gene>
    <name evidence="10 12" type="primary">ftsE</name>
    <name evidence="12" type="ORF">MNODULE_17430</name>
</gene>
<dbReference type="PROSITE" id="PS00211">
    <property type="entry name" value="ABC_TRANSPORTER_1"/>
    <property type="match status" value="1"/>
</dbReference>
<evidence type="ECO:0000256" key="1">
    <source>
        <dbReference type="ARBA" id="ARBA00002579"/>
    </source>
</evidence>
<dbReference type="RefSeq" id="WP_168062277.1">
    <property type="nucleotide sequence ID" value="NZ_VTOW01000003.1"/>
</dbReference>
<dbReference type="GO" id="GO:0016887">
    <property type="term" value="F:ATP hydrolysis activity"/>
    <property type="evidence" value="ECO:0007669"/>
    <property type="project" value="InterPro"/>
</dbReference>
<organism evidence="12 13">
    <name type="scientific">Candidatus Manganitrophus noduliformans</name>
    <dbReference type="NCBI Taxonomy" id="2606439"/>
    <lineage>
        <taxon>Bacteria</taxon>
        <taxon>Pseudomonadati</taxon>
        <taxon>Nitrospirota</taxon>
        <taxon>Nitrospiria</taxon>
        <taxon>Candidatus Troglogloeales</taxon>
        <taxon>Candidatus Manganitrophaceae</taxon>
        <taxon>Candidatus Manganitrophus</taxon>
    </lineage>
</organism>
<keyword evidence="7 10" id="KW-0067">ATP-binding</keyword>
<dbReference type="SUPFAM" id="SSF52540">
    <property type="entry name" value="P-loop containing nucleoside triphosphate hydrolases"/>
    <property type="match status" value="1"/>
</dbReference>
<evidence type="ECO:0000256" key="8">
    <source>
        <dbReference type="ARBA" id="ARBA00023136"/>
    </source>
</evidence>
<dbReference type="InterPro" id="IPR015854">
    <property type="entry name" value="ABC_transpr_LolD-like"/>
</dbReference>
<dbReference type="PANTHER" id="PTHR24220">
    <property type="entry name" value="IMPORT ATP-BINDING PROTEIN"/>
    <property type="match status" value="1"/>
</dbReference>
<evidence type="ECO:0000256" key="4">
    <source>
        <dbReference type="ARBA" id="ARBA00022475"/>
    </source>
</evidence>
<keyword evidence="9 10" id="KW-0131">Cell cycle</keyword>
<dbReference type="InterPro" id="IPR017871">
    <property type="entry name" value="ABC_transporter-like_CS"/>
</dbReference>
<sequence>MIQMFHVYKYYGKDHVALDDINLKIDKGEFVFLVGSSGAGKSTLLKLMICEERAEQGQILIGGKNISRLKETQVPFLRRNIGFVFQDFKLIRRKTVYENIALPLEIVGAPGGEIRKRVHEVLKMVQLEHRRNQFPQFLSGGEQQRVAIARALINRPSLLLADEPTGNLDEFLSVEIMDLLKNIHISGTTVIVATHNQHLMTKMGKRTIVLQKGKIYSDGASA</sequence>
<keyword evidence="13" id="KW-1185">Reference proteome</keyword>
<dbReference type="PROSITE" id="PS50893">
    <property type="entry name" value="ABC_TRANSPORTER_2"/>
    <property type="match status" value="1"/>
</dbReference>
<dbReference type="GO" id="GO:0005524">
    <property type="term" value="F:ATP binding"/>
    <property type="evidence" value="ECO:0007669"/>
    <property type="project" value="UniProtKB-UniRule"/>
</dbReference>
<reference evidence="12 13" key="1">
    <citation type="journal article" date="2020" name="Nature">
        <title>Bacterial chemolithoautotrophy via manganese oxidation.</title>
        <authorList>
            <person name="Yu H."/>
            <person name="Leadbetter J.R."/>
        </authorList>
    </citation>
    <scope>NUCLEOTIDE SEQUENCE [LARGE SCALE GENOMIC DNA]</scope>
    <source>
        <strain evidence="12 13">Mn-1</strain>
    </source>
</reference>
<dbReference type="GO" id="GO:0005886">
    <property type="term" value="C:plasma membrane"/>
    <property type="evidence" value="ECO:0007669"/>
    <property type="project" value="UniProtKB-SubCell"/>
</dbReference>
<evidence type="ECO:0000256" key="6">
    <source>
        <dbReference type="ARBA" id="ARBA00022741"/>
    </source>
</evidence>
<dbReference type="Proteomes" id="UP000534783">
    <property type="component" value="Unassembled WGS sequence"/>
</dbReference>
<dbReference type="Pfam" id="PF00005">
    <property type="entry name" value="ABC_tran"/>
    <property type="match status" value="1"/>
</dbReference>
<comment type="subunit">
    <text evidence="10">Homodimer. Forms a membrane-associated complex with FtsX.</text>
</comment>
<accession>A0A7X6IC76</accession>
<dbReference type="InterPro" id="IPR027417">
    <property type="entry name" value="P-loop_NTPase"/>
</dbReference>
<keyword evidence="5 10" id="KW-0132">Cell division</keyword>
<dbReference type="GO" id="GO:0022857">
    <property type="term" value="F:transmembrane transporter activity"/>
    <property type="evidence" value="ECO:0007669"/>
    <property type="project" value="TreeGrafter"/>
</dbReference>
<comment type="subcellular location">
    <subcellularLocation>
        <location evidence="10">Cell membrane</location>
        <topology evidence="10">Peripheral membrane protein</topology>
        <orientation evidence="10">Cytoplasmic side</orientation>
    </subcellularLocation>
</comment>
<evidence type="ECO:0000256" key="2">
    <source>
        <dbReference type="ARBA" id="ARBA00005417"/>
    </source>
</evidence>